<keyword evidence="3 4" id="KW-0862">Zinc</keyword>
<feature type="compositionally biased region" description="Polar residues" evidence="5">
    <location>
        <begin position="7"/>
        <end position="19"/>
    </location>
</feature>
<dbReference type="Gene3D" id="3.30.1600.10">
    <property type="entry name" value="SIR2/SIRT2 'Small Domain"/>
    <property type="match status" value="1"/>
</dbReference>
<feature type="binding site" evidence="3">
    <location>
        <begin position="122"/>
        <end position="125"/>
    </location>
    <ligand>
        <name>NAD(+)</name>
        <dbReference type="ChEBI" id="CHEBI:57540"/>
    </ligand>
</feature>
<feature type="binding site" evidence="3 4">
    <location>
        <position position="148"/>
    </location>
    <ligand>
        <name>Zn(2+)</name>
        <dbReference type="ChEBI" id="CHEBI:29105"/>
    </ligand>
</feature>
<dbReference type="Gene3D" id="3.40.50.1220">
    <property type="entry name" value="TPP-binding domain"/>
    <property type="match status" value="1"/>
</dbReference>
<name>A0ABR7WIH3_9ACTN</name>
<evidence type="ECO:0000256" key="4">
    <source>
        <dbReference type="PROSITE-ProRule" id="PRU00236"/>
    </source>
</evidence>
<feature type="active site" description="Proton acceptor" evidence="3 4">
    <location>
        <position position="140"/>
    </location>
</feature>
<keyword evidence="1" id="KW-0808">Transferase</keyword>
<dbReference type="PANTHER" id="PTHR11085:SF4">
    <property type="entry name" value="NAD-DEPENDENT PROTEIN DEACYLASE"/>
    <property type="match status" value="1"/>
</dbReference>
<feature type="binding site" evidence="3">
    <location>
        <begin position="216"/>
        <end position="218"/>
    </location>
    <ligand>
        <name>NAD(+)</name>
        <dbReference type="ChEBI" id="CHEBI:57540"/>
    </ligand>
</feature>
<dbReference type="Proteomes" id="UP000602395">
    <property type="component" value="Unassembled WGS sequence"/>
</dbReference>
<comment type="subcellular location">
    <subcellularLocation>
        <location evidence="3">Cytoplasm</location>
    </subcellularLocation>
</comment>
<proteinExistence type="inferred from homology"/>
<feature type="binding site" evidence="3">
    <location>
        <begin position="242"/>
        <end position="244"/>
    </location>
    <ligand>
        <name>NAD(+)</name>
        <dbReference type="ChEBI" id="CHEBI:57540"/>
    </ligand>
</feature>
<evidence type="ECO:0000256" key="1">
    <source>
        <dbReference type="ARBA" id="ARBA00022679"/>
    </source>
</evidence>
<feature type="region of interest" description="Disordered" evidence="5">
    <location>
        <begin position="1"/>
        <end position="27"/>
    </location>
</feature>
<dbReference type="InterPro" id="IPR027546">
    <property type="entry name" value="Sirtuin_class_III"/>
</dbReference>
<comment type="catalytic activity">
    <reaction evidence="3">
        <text>N(6)-acetyl-L-lysyl-[protein] + NAD(+) + H2O = 2''-O-acetyl-ADP-D-ribose + nicotinamide + L-lysyl-[protein]</text>
        <dbReference type="Rhea" id="RHEA:43636"/>
        <dbReference type="Rhea" id="RHEA-COMP:9752"/>
        <dbReference type="Rhea" id="RHEA-COMP:10731"/>
        <dbReference type="ChEBI" id="CHEBI:15377"/>
        <dbReference type="ChEBI" id="CHEBI:17154"/>
        <dbReference type="ChEBI" id="CHEBI:29969"/>
        <dbReference type="ChEBI" id="CHEBI:57540"/>
        <dbReference type="ChEBI" id="CHEBI:61930"/>
        <dbReference type="ChEBI" id="CHEBI:83767"/>
        <dbReference type="EC" id="2.3.1.286"/>
    </reaction>
</comment>
<evidence type="ECO:0000313" key="7">
    <source>
        <dbReference type="EMBL" id="MBD1321582.1"/>
    </source>
</evidence>
<feature type="binding site" evidence="3 4">
    <location>
        <position position="151"/>
    </location>
    <ligand>
        <name>Zn(2+)</name>
        <dbReference type="ChEBI" id="CHEBI:29105"/>
    </ligand>
</feature>
<feature type="domain" description="Deacetylase sirtuin-type" evidence="6">
    <location>
        <begin position="19"/>
        <end position="275"/>
    </location>
</feature>
<dbReference type="RefSeq" id="WP_190268123.1">
    <property type="nucleotide sequence ID" value="NZ_BAABAD010000002.1"/>
</dbReference>
<gene>
    <name evidence="3" type="primary">cobB</name>
    <name evidence="7" type="ORF">IDF66_18535</name>
</gene>
<dbReference type="NCBIfam" id="NF001753">
    <property type="entry name" value="PRK00481.1-3"/>
    <property type="match status" value="1"/>
</dbReference>
<feature type="binding site" evidence="3 4">
    <location>
        <position position="176"/>
    </location>
    <ligand>
        <name>Zn(2+)</name>
        <dbReference type="ChEBI" id="CHEBI:29105"/>
    </ligand>
</feature>
<accession>A0ABR7WIH3</accession>
<comment type="similarity">
    <text evidence="3">Belongs to the sirtuin family. Class III subfamily.</text>
</comment>
<organism evidence="7 8">
    <name type="scientific">Gordonia hankookensis</name>
    <dbReference type="NCBI Taxonomy" id="589403"/>
    <lineage>
        <taxon>Bacteria</taxon>
        <taxon>Bacillati</taxon>
        <taxon>Actinomycetota</taxon>
        <taxon>Actinomycetes</taxon>
        <taxon>Mycobacteriales</taxon>
        <taxon>Gordoniaceae</taxon>
        <taxon>Gordonia</taxon>
    </lineage>
</organism>
<comment type="function">
    <text evidence="3">NAD-dependent lysine deacetylase and desuccinylase that specifically removes acetyl and succinyl groups on target proteins. Modulates the activities of several proteins which are inactive in their acylated form.</text>
</comment>
<reference evidence="7 8" key="1">
    <citation type="submission" date="2020-09" db="EMBL/GenBank/DDBJ databases">
        <title>Novel species in genus Gordonia.</title>
        <authorList>
            <person name="Zhang G."/>
        </authorList>
    </citation>
    <scope>NUCLEOTIDE SEQUENCE [LARGE SCALE GENOMIC DNA]</scope>
    <source>
        <strain evidence="7 8">ON-33</strain>
    </source>
</reference>
<feature type="binding site" evidence="3 4">
    <location>
        <position position="179"/>
    </location>
    <ligand>
        <name>Zn(2+)</name>
        <dbReference type="ChEBI" id="CHEBI:29105"/>
    </ligand>
</feature>
<dbReference type="InterPro" id="IPR029035">
    <property type="entry name" value="DHS-like_NAD/FAD-binding_dom"/>
</dbReference>
<protein>
    <recommendedName>
        <fullName evidence="3">NAD-dependent protein deacylase</fullName>
        <ecNumber evidence="3">2.3.1.286</ecNumber>
    </recommendedName>
    <alternativeName>
        <fullName evidence="3">Regulatory protein SIR2 homolog</fullName>
    </alternativeName>
</protein>
<dbReference type="InterPro" id="IPR003000">
    <property type="entry name" value="Sirtuin"/>
</dbReference>
<dbReference type="EMBL" id="JACWMS010000004">
    <property type="protein sequence ID" value="MBD1321582.1"/>
    <property type="molecule type" value="Genomic_DNA"/>
</dbReference>
<keyword evidence="3" id="KW-0963">Cytoplasm</keyword>
<evidence type="ECO:0000259" key="6">
    <source>
        <dbReference type="PROSITE" id="PS50305"/>
    </source>
</evidence>
<evidence type="ECO:0000256" key="3">
    <source>
        <dbReference type="HAMAP-Rule" id="MF_01121"/>
    </source>
</evidence>
<sequence>MSERDQSPPTNRSTSSSASAPGPDLPGDVVEAVRRAEWITVFTGAGMSAESGIATFRDAETGLWEEFDPAQLATPEAWAADPALVWGWYQWRARMIRDAQPNAGHRALVELARDRAVMVVTQNVDDLHERAGSDVVSHLHGSLFAPRCSHCGRPYQGTDADPEVAVHEVRVEPPTCPVCLSAIRPGVVWFGEPLPTDAWTTAENVFAASDVVLVVGTSGIVYPAAELPERAIAAGTPVIEFNPEPSALSREVTHTIRSSAAIGLPALVAAVRSTD</sequence>
<dbReference type="CDD" id="cd01412">
    <property type="entry name" value="SIRT5_Af1_CobB"/>
    <property type="match status" value="1"/>
</dbReference>
<dbReference type="InterPro" id="IPR026590">
    <property type="entry name" value="Ssirtuin_cat_dom"/>
</dbReference>
<dbReference type="EC" id="2.3.1.286" evidence="3"/>
<comment type="cofactor">
    <cofactor evidence="3">
        <name>Zn(2+)</name>
        <dbReference type="ChEBI" id="CHEBI:29105"/>
    </cofactor>
    <text evidence="3">Binds 1 zinc ion per subunit.</text>
</comment>
<feature type="binding site" evidence="3">
    <location>
        <position position="260"/>
    </location>
    <ligand>
        <name>NAD(+)</name>
        <dbReference type="ChEBI" id="CHEBI:57540"/>
    </ligand>
</feature>
<keyword evidence="3 4" id="KW-0479">Metal-binding</keyword>
<dbReference type="InterPro" id="IPR050134">
    <property type="entry name" value="NAD-dep_sirtuin_deacylases"/>
</dbReference>
<comment type="caution">
    <text evidence="7">The sequence shown here is derived from an EMBL/GenBank/DDBJ whole genome shotgun (WGS) entry which is preliminary data.</text>
</comment>
<evidence type="ECO:0000256" key="5">
    <source>
        <dbReference type="SAM" id="MobiDB-lite"/>
    </source>
</evidence>
<dbReference type="PROSITE" id="PS50305">
    <property type="entry name" value="SIRTUIN"/>
    <property type="match status" value="1"/>
</dbReference>
<keyword evidence="2 3" id="KW-0520">NAD</keyword>
<comment type="catalytic activity">
    <reaction evidence="3">
        <text>N(6)-succinyl-L-lysyl-[protein] + NAD(+) + H2O = 2''-O-succinyl-ADP-D-ribose + nicotinamide + L-lysyl-[protein]</text>
        <dbReference type="Rhea" id="RHEA:47668"/>
        <dbReference type="Rhea" id="RHEA-COMP:9752"/>
        <dbReference type="Rhea" id="RHEA-COMP:11877"/>
        <dbReference type="ChEBI" id="CHEBI:15377"/>
        <dbReference type="ChEBI" id="CHEBI:17154"/>
        <dbReference type="ChEBI" id="CHEBI:29969"/>
        <dbReference type="ChEBI" id="CHEBI:57540"/>
        <dbReference type="ChEBI" id="CHEBI:87830"/>
        <dbReference type="ChEBI" id="CHEBI:87832"/>
    </reaction>
</comment>
<feature type="binding site" evidence="3">
    <location>
        <position position="89"/>
    </location>
    <ligand>
        <name>substrate</name>
    </ligand>
</feature>
<evidence type="ECO:0000256" key="2">
    <source>
        <dbReference type="ARBA" id="ARBA00023027"/>
    </source>
</evidence>
<keyword evidence="8" id="KW-1185">Reference proteome</keyword>
<feature type="binding site" evidence="3">
    <location>
        <position position="92"/>
    </location>
    <ligand>
        <name>substrate</name>
    </ligand>
</feature>
<dbReference type="PANTHER" id="PTHR11085">
    <property type="entry name" value="NAD-DEPENDENT PROTEIN DEACYLASE SIRTUIN-5, MITOCHONDRIAL-RELATED"/>
    <property type="match status" value="1"/>
</dbReference>
<comment type="domain">
    <text evidence="3">2 residues (Tyr-89 and Arg-92) present in a large hydrophobic pocket are probably involved in substrate specificity. They are important for desuccinylation activity, but dispensable for deacetylation activity.</text>
</comment>
<dbReference type="SUPFAM" id="SSF52467">
    <property type="entry name" value="DHS-like NAD/FAD-binding domain"/>
    <property type="match status" value="1"/>
</dbReference>
<dbReference type="HAMAP" id="MF_01121">
    <property type="entry name" value="Sirtuin_ClassIII"/>
    <property type="match status" value="1"/>
</dbReference>
<dbReference type="InterPro" id="IPR026591">
    <property type="entry name" value="Sirtuin_cat_small_dom_sf"/>
</dbReference>
<comment type="caution">
    <text evidence="3">Lacks conserved residue(s) required for the propagation of feature annotation.</text>
</comment>
<dbReference type="Pfam" id="PF02146">
    <property type="entry name" value="SIR2"/>
    <property type="match status" value="1"/>
</dbReference>
<evidence type="ECO:0000313" key="8">
    <source>
        <dbReference type="Proteomes" id="UP000602395"/>
    </source>
</evidence>